<evidence type="ECO:0000313" key="8">
    <source>
        <dbReference type="Proteomes" id="UP000243488"/>
    </source>
</evidence>
<dbReference type="GO" id="GO:0005886">
    <property type="term" value="C:plasma membrane"/>
    <property type="evidence" value="ECO:0007669"/>
    <property type="project" value="UniProtKB-SubCell"/>
</dbReference>
<accession>A0A1V0B9U6</accession>
<keyword evidence="6" id="KW-1003">Cell membrane</keyword>
<sequence>MSVSEEQPRQRPRFAPGWPLWLFTLTFLPILISLGLWQLDRAEQKRQLEAAMNAQRFSPPVSLTSQDASRLQAWQPLLLQGRFDARYIWLLDNRTRDGRAGVEVLQAFHDQPSNLWLVVNRGWLAWPDRRQLPVITTPTETLNLYAETLPAAAEGFSLADDSASAGWPRLITQLDPEQFAASSQLHLQPWLARLTDGSPAAFQLDWPGLPMTASKHTGYAVQWFALATALLGLFIWAGLRPEPRGKHHDECD</sequence>
<feature type="transmembrane region" description="Helical" evidence="6">
    <location>
        <begin position="20"/>
        <end position="39"/>
    </location>
</feature>
<keyword evidence="3 6" id="KW-0812">Transmembrane</keyword>
<name>A0A1V0B9U6_9GAMM</name>
<evidence type="ECO:0000256" key="5">
    <source>
        <dbReference type="ARBA" id="ARBA00023136"/>
    </source>
</evidence>
<dbReference type="AlphaFoldDB" id="A0A1V0B9U6"/>
<gene>
    <name evidence="7" type="ORF">BVH74_04285</name>
</gene>
<comment type="similarity">
    <text evidence="2 6">Belongs to the SURF1 family.</text>
</comment>
<keyword evidence="4 6" id="KW-1133">Transmembrane helix</keyword>
<dbReference type="EMBL" id="CP020100">
    <property type="protein sequence ID" value="AQZ96708.1"/>
    <property type="molecule type" value="Genomic_DNA"/>
</dbReference>
<evidence type="ECO:0000256" key="2">
    <source>
        <dbReference type="ARBA" id="ARBA00007165"/>
    </source>
</evidence>
<dbReference type="PANTHER" id="PTHR23427:SF2">
    <property type="entry name" value="SURFEIT LOCUS PROTEIN 1"/>
    <property type="match status" value="1"/>
</dbReference>
<evidence type="ECO:0000256" key="6">
    <source>
        <dbReference type="RuleBase" id="RU363076"/>
    </source>
</evidence>
<dbReference type="InterPro" id="IPR045214">
    <property type="entry name" value="Surf1/Surf4"/>
</dbReference>
<dbReference type="InterPro" id="IPR002994">
    <property type="entry name" value="Surf1/Shy1"/>
</dbReference>
<reference evidence="7 8" key="1">
    <citation type="submission" date="2017-03" db="EMBL/GenBank/DDBJ databases">
        <title>Complete genome sequence of the novel DNRA strain Pseudomonas sp. S-6-2 isolated from Chinese polluted river sediment. Journal of Biotechnology.</title>
        <authorList>
            <person name="Li J."/>
            <person name="Xiang F."/>
            <person name="Wang L."/>
            <person name="Xi L."/>
            <person name="Liu J."/>
        </authorList>
    </citation>
    <scope>NUCLEOTIDE SEQUENCE [LARGE SCALE GENOMIC DNA]</scope>
    <source>
        <strain evidence="7 8">S-6-2</strain>
    </source>
</reference>
<dbReference type="Proteomes" id="UP000243488">
    <property type="component" value="Chromosome"/>
</dbReference>
<evidence type="ECO:0000256" key="4">
    <source>
        <dbReference type="ARBA" id="ARBA00022989"/>
    </source>
</evidence>
<dbReference type="PANTHER" id="PTHR23427">
    <property type="entry name" value="SURFEIT LOCUS PROTEIN"/>
    <property type="match status" value="1"/>
</dbReference>
<dbReference type="STRING" id="1931241.BVH74_04285"/>
<evidence type="ECO:0000313" key="7">
    <source>
        <dbReference type="EMBL" id="AQZ96708.1"/>
    </source>
</evidence>
<dbReference type="PROSITE" id="PS50895">
    <property type="entry name" value="SURF1"/>
    <property type="match status" value="1"/>
</dbReference>
<evidence type="ECO:0000256" key="3">
    <source>
        <dbReference type="ARBA" id="ARBA00022692"/>
    </source>
</evidence>
<dbReference type="CDD" id="cd06662">
    <property type="entry name" value="SURF1"/>
    <property type="match status" value="1"/>
</dbReference>
<keyword evidence="5 6" id="KW-0472">Membrane</keyword>
<organism evidence="7 8">
    <name type="scientific">Halopseudomonas phragmitis</name>
    <dbReference type="NCBI Taxonomy" id="1931241"/>
    <lineage>
        <taxon>Bacteria</taxon>
        <taxon>Pseudomonadati</taxon>
        <taxon>Pseudomonadota</taxon>
        <taxon>Gammaproteobacteria</taxon>
        <taxon>Pseudomonadales</taxon>
        <taxon>Pseudomonadaceae</taxon>
        <taxon>Halopseudomonas</taxon>
    </lineage>
</organism>
<keyword evidence="8" id="KW-1185">Reference proteome</keyword>
<comment type="subcellular location">
    <subcellularLocation>
        <location evidence="6">Cell membrane</location>
        <topology evidence="6">Multi-pass membrane protein</topology>
    </subcellularLocation>
    <subcellularLocation>
        <location evidence="1">Membrane</location>
    </subcellularLocation>
</comment>
<protein>
    <recommendedName>
        <fullName evidence="6">SURF1-like protein</fullName>
    </recommendedName>
</protein>
<feature type="transmembrane region" description="Helical" evidence="6">
    <location>
        <begin position="219"/>
        <end position="239"/>
    </location>
</feature>
<dbReference type="Pfam" id="PF02104">
    <property type="entry name" value="SURF1"/>
    <property type="match status" value="1"/>
</dbReference>
<evidence type="ECO:0000256" key="1">
    <source>
        <dbReference type="ARBA" id="ARBA00004370"/>
    </source>
</evidence>
<dbReference type="KEGG" id="ppha:BVH74_04285"/>
<proteinExistence type="inferred from homology"/>
<dbReference type="RefSeq" id="WP_080051616.1">
    <property type="nucleotide sequence ID" value="NZ_CP020100.1"/>
</dbReference>